<feature type="transmembrane region" description="Helical" evidence="1">
    <location>
        <begin position="6"/>
        <end position="30"/>
    </location>
</feature>
<protein>
    <recommendedName>
        <fullName evidence="4">G protein-coupled receptor</fullName>
    </recommendedName>
</protein>
<keyword evidence="1" id="KW-0812">Transmembrane</keyword>
<dbReference type="Gene3D" id="1.20.1070.10">
    <property type="entry name" value="Rhodopsin 7-helix transmembrane proteins"/>
    <property type="match status" value="1"/>
</dbReference>
<feature type="transmembrane region" description="Helical" evidence="1">
    <location>
        <begin position="51"/>
        <end position="73"/>
    </location>
</feature>
<evidence type="ECO:0000256" key="1">
    <source>
        <dbReference type="SAM" id="Phobius"/>
    </source>
</evidence>
<evidence type="ECO:0000313" key="3">
    <source>
        <dbReference type="Proteomes" id="UP001328107"/>
    </source>
</evidence>
<feature type="transmembrane region" description="Helical" evidence="1">
    <location>
        <begin position="131"/>
        <end position="151"/>
    </location>
</feature>
<feature type="transmembrane region" description="Helical" evidence="1">
    <location>
        <begin position="93"/>
        <end position="111"/>
    </location>
</feature>
<organism evidence="2 3">
    <name type="scientific">Pristionchus mayeri</name>
    <dbReference type="NCBI Taxonomy" id="1317129"/>
    <lineage>
        <taxon>Eukaryota</taxon>
        <taxon>Metazoa</taxon>
        <taxon>Ecdysozoa</taxon>
        <taxon>Nematoda</taxon>
        <taxon>Chromadorea</taxon>
        <taxon>Rhabditida</taxon>
        <taxon>Rhabditina</taxon>
        <taxon>Diplogasteromorpha</taxon>
        <taxon>Diplogasteroidea</taxon>
        <taxon>Neodiplogasteridae</taxon>
        <taxon>Pristionchus</taxon>
    </lineage>
</organism>
<sequence>MEYYACMMVIADIILLISFPLQIRILTILLSRNTKFMGLESDFYRCLKQILIVDFLSALISLLIVEPATFGVFREFFENISGWISKIAIFQASPFHILGTFFHFLIALNRFTAMLFTIQHRGIWTPRTLKCLHFGGWIVVILFSLPLFWPIQGSYQVVTSPLGHRGLSFVLTTSYANIPYQ</sequence>
<evidence type="ECO:0008006" key="4">
    <source>
        <dbReference type="Google" id="ProtNLM"/>
    </source>
</evidence>
<dbReference type="AlphaFoldDB" id="A0AAN5CMK6"/>
<reference evidence="3" key="1">
    <citation type="submission" date="2022-10" db="EMBL/GenBank/DDBJ databases">
        <title>Genome assembly of Pristionchus species.</title>
        <authorList>
            <person name="Yoshida K."/>
            <person name="Sommer R.J."/>
        </authorList>
    </citation>
    <scope>NUCLEOTIDE SEQUENCE [LARGE SCALE GENOMIC DNA]</scope>
    <source>
        <strain evidence="3">RS5460</strain>
    </source>
</reference>
<keyword evidence="3" id="KW-1185">Reference proteome</keyword>
<keyword evidence="1" id="KW-1133">Transmembrane helix</keyword>
<gene>
    <name evidence="2" type="ORF">PMAYCL1PPCAC_17403</name>
</gene>
<dbReference type="InterPro" id="IPR019426">
    <property type="entry name" value="7TM_GPCR_serpentine_rcpt_Srv"/>
</dbReference>
<keyword evidence="1" id="KW-0472">Membrane</keyword>
<dbReference type="Proteomes" id="UP001328107">
    <property type="component" value="Unassembled WGS sequence"/>
</dbReference>
<comment type="caution">
    <text evidence="2">The sequence shown here is derived from an EMBL/GenBank/DDBJ whole genome shotgun (WGS) entry which is preliminary data.</text>
</comment>
<accession>A0AAN5CMK6</accession>
<dbReference type="EMBL" id="BTRK01000004">
    <property type="protein sequence ID" value="GMR47208.1"/>
    <property type="molecule type" value="Genomic_DNA"/>
</dbReference>
<dbReference type="Pfam" id="PF10323">
    <property type="entry name" value="7TM_GPCR_Srv"/>
    <property type="match status" value="1"/>
</dbReference>
<evidence type="ECO:0000313" key="2">
    <source>
        <dbReference type="EMBL" id="GMR47208.1"/>
    </source>
</evidence>
<feature type="non-terminal residue" evidence="2">
    <location>
        <position position="181"/>
    </location>
</feature>
<name>A0AAN5CMK6_9BILA</name>
<proteinExistence type="predicted"/>